<dbReference type="OrthoDB" id="9791874at2"/>
<dbReference type="AlphaFoldDB" id="K9HWX6"/>
<evidence type="ECO:0000259" key="8">
    <source>
        <dbReference type="Pfam" id="PF03458"/>
    </source>
</evidence>
<dbReference type="PANTHER" id="PTHR30506">
    <property type="entry name" value="INNER MEMBRANE PROTEIN"/>
    <property type="match status" value="1"/>
</dbReference>
<comment type="subcellular location">
    <subcellularLocation>
        <location evidence="1">Cell membrane</location>
        <topology evidence="1">Multi-pass membrane protein</topology>
    </subcellularLocation>
</comment>
<keyword evidence="3" id="KW-1003">Cell membrane</keyword>
<dbReference type="RefSeq" id="WP_009539129.1">
    <property type="nucleotide sequence ID" value="NZ_ANHY01000003.1"/>
</dbReference>
<name>K9HWX6_9PROT</name>
<feature type="domain" description="Glycine transporter" evidence="8">
    <location>
        <begin position="15"/>
        <end position="87"/>
    </location>
</feature>
<evidence type="ECO:0000313" key="10">
    <source>
        <dbReference type="Proteomes" id="UP000009881"/>
    </source>
</evidence>
<dbReference type="GO" id="GO:0005886">
    <property type="term" value="C:plasma membrane"/>
    <property type="evidence" value="ECO:0007669"/>
    <property type="project" value="UniProtKB-SubCell"/>
</dbReference>
<evidence type="ECO:0000256" key="3">
    <source>
        <dbReference type="ARBA" id="ARBA00022475"/>
    </source>
</evidence>
<dbReference type="PANTHER" id="PTHR30506:SF3">
    <property type="entry name" value="UPF0126 INNER MEMBRANE PROTEIN YADS-RELATED"/>
    <property type="match status" value="1"/>
</dbReference>
<feature type="domain" description="Glycine transporter" evidence="8">
    <location>
        <begin position="101"/>
        <end position="174"/>
    </location>
</feature>
<dbReference type="EMBL" id="ANHY01000003">
    <property type="protein sequence ID" value="EKV32641.1"/>
    <property type="molecule type" value="Genomic_DNA"/>
</dbReference>
<keyword evidence="5 7" id="KW-1133">Transmembrane helix</keyword>
<proteinExistence type="inferred from homology"/>
<evidence type="ECO:0000256" key="4">
    <source>
        <dbReference type="ARBA" id="ARBA00022692"/>
    </source>
</evidence>
<feature type="transmembrane region" description="Helical" evidence="7">
    <location>
        <begin position="40"/>
        <end position="60"/>
    </location>
</feature>
<evidence type="ECO:0000256" key="7">
    <source>
        <dbReference type="SAM" id="Phobius"/>
    </source>
</evidence>
<feature type="transmembrane region" description="Helical" evidence="7">
    <location>
        <begin position="158"/>
        <end position="178"/>
    </location>
</feature>
<feature type="transmembrane region" description="Helical" evidence="7">
    <location>
        <begin position="127"/>
        <end position="146"/>
    </location>
</feature>
<protein>
    <recommendedName>
        <fullName evidence="8">Glycine transporter domain-containing protein</fullName>
    </recommendedName>
</protein>
<organism evidence="9 10">
    <name type="scientific">Caenispirillum salinarum AK4</name>
    <dbReference type="NCBI Taxonomy" id="1238182"/>
    <lineage>
        <taxon>Bacteria</taxon>
        <taxon>Pseudomonadati</taxon>
        <taxon>Pseudomonadota</taxon>
        <taxon>Alphaproteobacteria</taxon>
        <taxon>Rhodospirillales</taxon>
        <taxon>Novispirillaceae</taxon>
        <taxon>Caenispirillum</taxon>
    </lineage>
</organism>
<dbReference type="Pfam" id="PF03458">
    <property type="entry name" value="Gly_transporter"/>
    <property type="match status" value="2"/>
</dbReference>
<sequence length="223" mass="23212">MPPLSLLDIAGIVTVLDVLGVCVFAISGALVAARKEMDPIGFIALGTVTGIGGGTLRDLVLGVQPVFWVSDSLYLIAPVVVSLAMFWGARLFHSRYAGLVWADALGMALFSVTGASKALTLGAPPSVAIAMGIMTAAFGGIIRDVLAGESPLVLHKEIYVTAAFAGAGTLVILHGLGVGQEVRALAAFALAFTVRALAIARGWSLPHYRRPDRPLDGPPKRRD</sequence>
<keyword evidence="10" id="KW-1185">Reference proteome</keyword>
<feature type="transmembrane region" description="Helical" evidence="7">
    <location>
        <begin position="12"/>
        <end position="33"/>
    </location>
</feature>
<accession>K9HWX6</accession>
<keyword evidence="4 7" id="KW-0812">Transmembrane</keyword>
<evidence type="ECO:0000256" key="5">
    <source>
        <dbReference type="ARBA" id="ARBA00022989"/>
    </source>
</evidence>
<comment type="caution">
    <text evidence="9">The sequence shown here is derived from an EMBL/GenBank/DDBJ whole genome shotgun (WGS) entry which is preliminary data.</text>
</comment>
<dbReference type="eggNOG" id="COG2860">
    <property type="taxonomic scope" value="Bacteria"/>
</dbReference>
<gene>
    <name evidence="9" type="ORF">C882_2720</name>
</gene>
<keyword evidence="6 7" id="KW-0472">Membrane</keyword>
<reference evidence="9 10" key="1">
    <citation type="journal article" date="2013" name="Genome Announc.">
        <title>Draft Genome Sequence of an Alphaproteobacterium, Caenispirillum salinarum AK4(T), Isolated from a Solar Saltern.</title>
        <authorList>
            <person name="Khatri I."/>
            <person name="Singh A."/>
            <person name="Korpole S."/>
            <person name="Pinnaka A.K."/>
            <person name="Subramanian S."/>
        </authorList>
    </citation>
    <scope>NUCLEOTIDE SEQUENCE [LARGE SCALE GENOMIC DNA]</scope>
    <source>
        <strain evidence="9 10">AK4</strain>
    </source>
</reference>
<evidence type="ECO:0000256" key="6">
    <source>
        <dbReference type="ARBA" id="ARBA00023136"/>
    </source>
</evidence>
<evidence type="ECO:0000313" key="9">
    <source>
        <dbReference type="EMBL" id="EKV32641.1"/>
    </source>
</evidence>
<evidence type="ECO:0000256" key="1">
    <source>
        <dbReference type="ARBA" id="ARBA00004651"/>
    </source>
</evidence>
<comment type="similarity">
    <text evidence="2">Belongs to the UPF0126 family.</text>
</comment>
<feature type="transmembrane region" description="Helical" evidence="7">
    <location>
        <begin position="184"/>
        <end position="203"/>
    </location>
</feature>
<dbReference type="InterPro" id="IPR005115">
    <property type="entry name" value="Gly_transporter"/>
</dbReference>
<feature type="transmembrane region" description="Helical" evidence="7">
    <location>
        <begin position="72"/>
        <end position="89"/>
    </location>
</feature>
<dbReference type="Proteomes" id="UP000009881">
    <property type="component" value="Unassembled WGS sequence"/>
</dbReference>
<evidence type="ECO:0000256" key="2">
    <source>
        <dbReference type="ARBA" id="ARBA00008193"/>
    </source>
</evidence>